<organism evidence="2 3">
    <name type="scientific">Microcystis flos-aquae FACHB-1344</name>
    <dbReference type="NCBI Taxonomy" id="2692899"/>
    <lineage>
        <taxon>Bacteria</taxon>
        <taxon>Bacillati</taxon>
        <taxon>Cyanobacteriota</taxon>
        <taxon>Cyanophyceae</taxon>
        <taxon>Oscillatoriophycideae</taxon>
        <taxon>Chroococcales</taxon>
        <taxon>Microcystaceae</taxon>
        <taxon>Microcystis</taxon>
    </lineage>
</organism>
<gene>
    <name evidence="2" type="ORF">H6G48_08330</name>
</gene>
<evidence type="ECO:0000313" key="3">
    <source>
        <dbReference type="Proteomes" id="UP000636187"/>
    </source>
</evidence>
<accession>A0ABR8HS11</accession>
<comment type="caution">
    <text evidence="2">The sequence shown here is derived from an EMBL/GenBank/DDBJ whole genome shotgun (WGS) entry which is preliminary data.</text>
</comment>
<evidence type="ECO:0000313" key="2">
    <source>
        <dbReference type="EMBL" id="MBD2621681.1"/>
    </source>
</evidence>
<protein>
    <submittedName>
        <fullName evidence="2">DUF882 domain-containing protein</fullName>
    </submittedName>
</protein>
<feature type="domain" description="Peptidase M15A C-terminal" evidence="1">
    <location>
        <begin position="40"/>
        <end position="126"/>
    </location>
</feature>
<evidence type="ECO:0000259" key="1">
    <source>
        <dbReference type="Pfam" id="PF08291"/>
    </source>
</evidence>
<dbReference type="RefSeq" id="WP_190720913.1">
    <property type="nucleotide sequence ID" value="NZ_JACJSW010000103.1"/>
</dbReference>
<proteinExistence type="predicted"/>
<dbReference type="SUPFAM" id="SSF55166">
    <property type="entry name" value="Hedgehog/DD-peptidase"/>
    <property type="match status" value="1"/>
</dbReference>
<dbReference type="Proteomes" id="UP000636187">
    <property type="component" value="Unassembled WGS sequence"/>
</dbReference>
<reference evidence="2 3" key="1">
    <citation type="journal article" date="2020" name="ISME J.">
        <title>Comparative genomics reveals insights into cyanobacterial evolution and habitat adaptation.</title>
        <authorList>
            <person name="Chen M.Y."/>
            <person name="Teng W.K."/>
            <person name="Zhao L."/>
            <person name="Hu C.X."/>
            <person name="Zhou Y.K."/>
            <person name="Han B.P."/>
            <person name="Song L.R."/>
            <person name="Shu W.S."/>
        </authorList>
    </citation>
    <scope>NUCLEOTIDE SEQUENCE [LARGE SCALE GENOMIC DNA]</scope>
    <source>
        <strain evidence="2 3">FACHB-1344</strain>
    </source>
</reference>
<keyword evidence="3" id="KW-1185">Reference proteome</keyword>
<dbReference type="EMBL" id="JACJSW010000103">
    <property type="protein sequence ID" value="MBD2621681.1"/>
    <property type="molecule type" value="Genomic_DNA"/>
</dbReference>
<dbReference type="Gene3D" id="3.30.1380.10">
    <property type="match status" value="1"/>
</dbReference>
<dbReference type="InterPro" id="IPR009045">
    <property type="entry name" value="Zn_M74/Hedgehog-like"/>
</dbReference>
<sequence>MNKPVIDWKNPQEKISRYFSTAEVTKNDLRRIPASGSEIERNILSLAIELDKIREEWGSGIVVTSWYRPIAVNRAAGGANNSQHIFGRAADIKPANGDLLRFQGWLDQGWFGALGYGAQKGFVHLDTRNRKGWKSGGQKGPRWNY</sequence>
<name>A0ABR8HS11_9CHRO</name>
<dbReference type="Pfam" id="PF08291">
    <property type="entry name" value="Peptidase_M15_3"/>
    <property type="match status" value="1"/>
</dbReference>
<dbReference type="InterPro" id="IPR013230">
    <property type="entry name" value="Peptidase_M15A_C"/>
</dbReference>